<dbReference type="Proteomes" id="UP001205185">
    <property type="component" value="Unassembled WGS sequence"/>
</dbReference>
<dbReference type="RefSeq" id="WP_253886937.1">
    <property type="nucleotide sequence ID" value="NZ_BAAAVB010000013.1"/>
</dbReference>
<keyword evidence="1" id="KW-1133">Transmembrane helix</keyword>
<feature type="transmembrane region" description="Helical" evidence="1">
    <location>
        <begin position="12"/>
        <end position="32"/>
    </location>
</feature>
<sequence length="431" mass="44171">MAGRAVRVGVGALVVGGATWAVVRFGVPVWLTNRDHPLRPVLEALSWVAGIAGLLVAIGALVASTRAPGGGGSVRNTVTGRVDGQVLQAGTITGPVTMNSTAVALPVWVRLAVAGVVVVVAGVATLAVVVLTRAEEPELRAVVTVGAGSKCAGGWVVPTPAGPVPVSDRPEGATQADQGLVSVTLQGSLPAAVVLQSMRAEVVSRRPASTGVWLETPCGGDVTPRSFGVDLNKPSAAAVGLPGADGGEKVPAPSFPFQVNESEVEQFLITPNVSTDDVEWRLRVTWTSGTRRGETVIDDNGRPFRTTGTTAVSALYCADLNAGTWHPADSSARCGPLRSAAEAGLTGTWEGRGTLRVADDGTAVWTTGTGEARIRLLSILNQRATADVTASTTPEIAAGERLSLFYFADGIAAHSQLGAELTWCRPGKACG</sequence>
<feature type="transmembrane region" description="Helical" evidence="1">
    <location>
        <begin position="44"/>
        <end position="63"/>
    </location>
</feature>
<evidence type="ECO:0008006" key="4">
    <source>
        <dbReference type="Google" id="ProtNLM"/>
    </source>
</evidence>
<organism evidence="2 3">
    <name type="scientific">Actinokineospora diospyrosa</name>
    <dbReference type="NCBI Taxonomy" id="103728"/>
    <lineage>
        <taxon>Bacteria</taxon>
        <taxon>Bacillati</taxon>
        <taxon>Actinomycetota</taxon>
        <taxon>Actinomycetes</taxon>
        <taxon>Pseudonocardiales</taxon>
        <taxon>Pseudonocardiaceae</taxon>
        <taxon>Actinokineospora</taxon>
    </lineage>
</organism>
<evidence type="ECO:0000313" key="3">
    <source>
        <dbReference type="Proteomes" id="UP001205185"/>
    </source>
</evidence>
<feature type="transmembrane region" description="Helical" evidence="1">
    <location>
        <begin position="107"/>
        <end position="131"/>
    </location>
</feature>
<keyword evidence="3" id="KW-1185">Reference proteome</keyword>
<keyword evidence="1" id="KW-0812">Transmembrane</keyword>
<dbReference type="EMBL" id="JAMTCO010000006">
    <property type="protein sequence ID" value="MCP2269953.1"/>
    <property type="molecule type" value="Genomic_DNA"/>
</dbReference>
<evidence type="ECO:0000256" key="1">
    <source>
        <dbReference type="SAM" id="Phobius"/>
    </source>
</evidence>
<accession>A0ABT1IBE1</accession>
<protein>
    <recommendedName>
        <fullName evidence="4">RDD family protein</fullName>
    </recommendedName>
</protein>
<evidence type="ECO:0000313" key="2">
    <source>
        <dbReference type="EMBL" id="MCP2269953.1"/>
    </source>
</evidence>
<proteinExistence type="predicted"/>
<name>A0ABT1IBE1_9PSEU</name>
<reference evidence="2 3" key="1">
    <citation type="submission" date="2022-06" db="EMBL/GenBank/DDBJ databases">
        <title>Genomic Encyclopedia of Archaeal and Bacterial Type Strains, Phase II (KMG-II): from individual species to whole genera.</title>
        <authorList>
            <person name="Goeker M."/>
        </authorList>
    </citation>
    <scope>NUCLEOTIDE SEQUENCE [LARGE SCALE GENOMIC DNA]</scope>
    <source>
        <strain evidence="2 3">DSM 44255</strain>
    </source>
</reference>
<keyword evidence="1" id="KW-0472">Membrane</keyword>
<comment type="caution">
    <text evidence="2">The sequence shown here is derived from an EMBL/GenBank/DDBJ whole genome shotgun (WGS) entry which is preliminary data.</text>
</comment>
<gene>
    <name evidence="2" type="ORF">LV75_002454</name>
</gene>